<dbReference type="RefSeq" id="WP_062327633.1">
    <property type="nucleotide sequence ID" value="NZ_CP014476.1"/>
</dbReference>
<dbReference type="EMBL" id="CP014476">
    <property type="protein sequence ID" value="AMK75647.1"/>
    <property type="molecule type" value="Genomic_DNA"/>
</dbReference>
<dbReference type="AlphaFoldDB" id="A0A140E5H3"/>
<evidence type="ECO:0008006" key="3">
    <source>
        <dbReference type="Google" id="ProtNLM"/>
    </source>
</evidence>
<organism evidence="1 2">
    <name type="scientific">Methylomonas denitrificans</name>
    <dbReference type="NCBI Taxonomy" id="1538553"/>
    <lineage>
        <taxon>Bacteria</taxon>
        <taxon>Pseudomonadati</taxon>
        <taxon>Pseudomonadota</taxon>
        <taxon>Gammaproteobacteria</taxon>
        <taxon>Methylococcales</taxon>
        <taxon>Methylococcaceae</taxon>
        <taxon>Methylomonas</taxon>
    </lineage>
</organism>
<dbReference type="Gene3D" id="1.20.120.330">
    <property type="entry name" value="Nucleotidyltransferases domain 2"/>
    <property type="match status" value="1"/>
</dbReference>
<name>A0A140E5H3_9GAMM</name>
<dbReference type="OrthoDB" id="5805332at2"/>
<dbReference type="Proteomes" id="UP000030512">
    <property type="component" value="Chromosome"/>
</dbReference>
<proteinExistence type="predicted"/>
<keyword evidence="2" id="KW-1185">Reference proteome</keyword>
<dbReference type="KEGG" id="mdn:JT25_003955"/>
<reference evidence="1 2" key="1">
    <citation type="journal article" date="2015" name="Environ. Microbiol.">
        <title>Methane oxidation coupled to nitrate reduction under hypoxia by the Gammaproteobacterium Methylomonas denitrificans, sp. nov. type strain FJG1.</title>
        <authorList>
            <person name="Kits K.D."/>
            <person name="Klotz M.G."/>
            <person name="Stein L.Y."/>
        </authorList>
    </citation>
    <scope>NUCLEOTIDE SEQUENCE [LARGE SCALE GENOMIC DNA]</scope>
    <source>
        <strain evidence="1 2">FJG1</strain>
    </source>
</reference>
<evidence type="ECO:0000313" key="1">
    <source>
        <dbReference type="EMBL" id="AMK75647.1"/>
    </source>
</evidence>
<accession>A0A140E5H3</accession>
<sequence>MPRMVGSWEIEELDEPSKWFVLARAYLDASIHLCQEMVEGVFIANFSNAQVVMGLCHHSVELFYKGVLHASSGQFPNATHNLFDLQVEVKKVAPDVFAVFTCPFGLEELPSNLNPREKQILKKDIGKAQDQQFRYQFDRDGKPWDGIHGFIASSFLLVLKNCSSQYDAIVPSIVKPAYPIHEN</sequence>
<evidence type="ECO:0000313" key="2">
    <source>
        <dbReference type="Proteomes" id="UP000030512"/>
    </source>
</evidence>
<gene>
    <name evidence="1" type="ORF">JT25_003955</name>
</gene>
<protein>
    <recommendedName>
        <fullName evidence="3">HEPN domain-containing protein</fullName>
    </recommendedName>
</protein>